<comment type="caution">
    <text evidence="1">The sequence shown here is derived from an EMBL/GenBank/DDBJ whole genome shotgun (WGS) entry which is preliminary data.</text>
</comment>
<protein>
    <recommendedName>
        <fullName evidence="3">DUF2997 domain-containing protein</fullName>
    </recommendedName>
</protein>
<accession>A0ABR8AEB5</accession>
<organism evidence="1 2">
    <name type="scientific">Calothrix parietina FACHB-288</name>
    <dbReference type="NCBI Taxonomy" id="2692896"/>
    <lineage>
        <taxon>Bacteria</taxon>
        <taxon>Bacillati</taxon>
        <taxon>Cyanobacteriota</taxon>
        <taxon>Cyanophyceae</taxon>
        <taxon>Nostocales</taxon>
        <taxon>Calotrichaceae</taxon>
        <taxon>Calothrix</taxon>
    </lineage>
</organism>
<keyword evidence="2" id="KW-1185">Reference proteome</keyword>
<evidence type="ECO:0000313" key="1">
    <source>
        <dbReference type="EMBL" id="MBD2198366.1"/>
    </source>
</evidence>
<dbReference type="Proteomes" id="UP000658514">
    <property type="component" value="Unassembled WGS sequence"/>
</dbReference>
<evidence type="ECO:0000313" key="2">
    <source>
        <dbReference type="Proteomes" id="UP000658514"/>
    </source>
</evidence>
<evidence type="ECO:0008006" key="3">
    <source>
        <dbReference type="Google" id="ProtNLM"/>
    </source>
</evidence>
<reference evidence="1 2" key="1">
    <citation type="journal article" date="2020" name="ISME J.">
        <title>Comparative genomics reveals insights into cyanobacterial evolution and habitat adaptation.</title>
        <authorList>
            <person name="Chen M.Y."/>
            <person name="Teng W.K."/>
            <person name="Zhao L."/>
            <person name="Hu C.X."/>
            <person name="Zhou Y.K."/>
            <person name="Han B.P."/>
            <person name="Song L.R."/>
            <person name="Shu W.S."/>
        </authorList>
    </citation>
    <scope>NUCLEOTIDE SEQUENCE [LARGE SCALE GENOMIC DNA]</scope>
    <source>
        <strain evidence="1 2">FACHB-288</strain>
    </source>
</reference>
<dbReference type="EMBL" id="JACJQH010000040">
    <property type="protein sequence ID" value="MBD2198366.1"/>
    <property type="molecule type" value="Genomic_DNA"/>
</dbReference>
<gene>
    <name evidence="1" type="ORF">H6G24_23140</name>
</gene>
<sequence length="65" mass="7127">MSQTQIIIKQKKGQPLQVEVVGVPDSSCRNLTQPLEALGQVEVTPKPQMYVEPTITTFSTVEIDG</sequence>
<proteinExistence type="predicted"/>
<name>A0ABR8AEB5_9CYAN</name>
<dbReference type="RefSeq" id="WP_096648845.1">
    <property type="nucleotide sequence ID" value="NZ_CAWPNO010000074.1"/>
</dbReference>